<name>A0A5C3PZY7_9AGAR</name>
<sequence length="51" mass="5704">MKAAKAGSVDELTCCNTVWQEIHALAQSVRKKRSDGFSFEKLLDVFLTTTQ</sequence>
<dbReference type="Proteomes" id="UP000305067">
    <property type="component" value="Unassembled WGS sequence"/>
</dbReference>
<accession>A0A5C3PZY7</accession>
<reference evidence="1 2" key="1">
    <citation type="journal article" date="2019" name="Nat. Ecol. Evol.">
        <title>Megaphylogeny resolves global patterns of mushroom evolution.</title>
        <authorList>
            <person name="Varga T."/>
            <person name="Krizsan K."/>
            <person name="Foldi C."/>
            <person name="Dima B."/>
            <person name="Sanchez-Garcia M."/>
            <person name="Sanchez-Ramirez S."/>
            <person name="Szollosi G.J."/>
            <person name="Szarkandi J.G."/>
            <person name="Papp V."/>
            <person name="Albert L."/>
            <person name="Andreopoulos W."/>
            <person name="Angelini C."/>
            <person name="Antonin V."/>
            <person name="Barry K.W."/>
            <person name="Bougher N.L."/>
            <person name="Buchanan P."/>
            <person name="Buyck B."/>
            <person name="Bense V."/>
            <person name="Catcheside P."/>
            <person name="Chovatia M."/>
            <person name="Cooper J."/>
            <person name="Damon W."/>
            <person name="Desjardin D."/>
            <person name="Finy P."/>
            <person name="Geml J."/>
            <person name="Haridas S."/>
            <person name="Hughes K."/>
            <person name="Justo A."/>
            <person name="Karasinski D."/>
            <person name="Kautmanova I."/>
            <person name="Kiss B."/>
            <person name="Kocsube S."/>
            <person name="Kotiranta H."/>
            <person name="LaButti K.M."/>
            <person name="Lechner B.E."/>
            <person name="Liimatainen K."/>
            <person name="Lipzen A."/>
            <person name="Lukacs Z."/>
            <person name="Mihaltcheva S."/>
            <person name="Morgado L.N."/>
            <person name="Niskanen T."/>
            <person name="Noordeloos M.E."/>
            <person name="Ohm R.A."/>
            <person name="Ortiz-Santana B."/>
            <person name="Ovrebo C."/>
            <person name="Racz N."/>
            <person name="Riley R."/>
            <person name="Savchenko A."/>
            <person name="Shiryaev A."/>
            <person name="Soop K."/>
            <person name="Spirin V."/>
            <person name="Szebenyi C."/>
            <person name="Tomsovsky M."/>
            <person name="Tulloss R.E."/>
            <person name="Uehling J."/>
            <person name="Grigoriev I.V."/>
            <person name="Vagvolgyi C."/>
            <person name="Papp T."/>
            <person name="Martin F.M."/>
            <person name="Miettinen O."/>
            <person name="Hibbett D.S."/>
            <person name="Nagy L.G."/>
        </authorList>
    </citation>
    <scope>NUCLEOTIDE SEQUENCE [LARGE SCALE GENOMIC DNA]</scope>
    <source>
        <strain evidence="1 2">CBS 309.79</strain>
    </source>
</reference>
<protein>
    <submittedName>
        <fullName evidence="1">Uncharacterized protein</fullName>
    </submittedName>
</protein>
<dbReference type="AlphaFoldDB" id="A0A5C3PZY7"/>
<proteinExistence type="predicted"/>
<keyword evidence="2" id="KW-1185">Reference proteome</keyword>
<evidence type="ECO:0000313" key="2">
    <source>
        <dbReference type="Proteomes" id="UP000305067"/>
    </source>
</evidence>
<organism evidence="1 2">
    <name type="scientific">Pterulicium gracile</name>
    <dbReference type="NCBI Taxonomy" id="1884261"/>
    <lineage>
        <taxon>Eukaryota</taxon>
        <taxon>Fungi</taxon>
        <taxon>Dikarya</taxon>
        <taxon>Basidiomycota</taxon>
        <taxon>Agaricomycotina</taxon>
        <taxon>Agaricomycetes</taxon>
        <taxon>Agaricomycetidae</taxon>
        <taxon>Agaricales</taxon>
        <taxon>Pleurotineae</taxon>
        <taxon>Pterulaceae</taxon>
        <taxon>Pterulicium</taxon>
    </lineage>
</organism>
<evidence type="ECO:0000313" key="1">
    <source>
        <dbReference type="EMBL" id="TFK95232.1"/>
    </source>
</evidence>
<gene>
    <name evidence="1" type="ORF">BDV98DRAFT_422291</name>
</gene>
<dbReference type="EMBL" id="ML178900">
    <property type="protein sequence ID" value="TFK95232.1"/>
    <property type="molecule type" value="Genomic_DNA"/>
</dbReference>